<dbReference type="EMBL" id="JBHLTC010000018">
    <property type="protein sequence ID" value="MFC0625587.1"/>
    <property type="molecule type" value="Genomic_DNA"/>
</dbReference>
<dbReference type="Pfam" id="PF03435">
    <property type="entry name" value="Sacchrp_dh_NADP"/>
    <property type="match status" value="1"/>
</dbReference>
<dbReference type="InterPro" id="IPR051276">
    <property type="entry name" value="Saccharopine_DH-like_oxidrdct"/>
</dbReference>
<feature type="domain" description="Saccharopine dehydrogenase NADP binding" evidence="1">
    <location>
        <begin position="8"/>
        <end position="132"/>
    </location>
</feature>
<dbReference type="Gene3D" id="3.40.50.720">
    <property type="entry name" value="NAD(P)-binding Rossmann-like Domain"/>
    <property type="match status" value="1"/>
</dbReference>
<dbReference type="SUPFAM" id="SSF51735">
    <property type="entry name" value="NAD(P)-binding Rossmann-fold domains"/>
    <property type="match status" value="1"/>
</dbReference>
<name>A0ABV6QLS0_9ACTN</name>
<evidence type="ECO:0000313" key="3">
    <source>
        <dbReference type="Proteomes" id="UP001589890"/>
    </source>
</evidence>
<accession>A0ABV6QLS0</accession>
<keyword evidence="3" id="KW-1185">Reference proteome</keyword>
<dbReference type="PANTHER" id="PTHR12286:SF5">
    <property type="entry name" value="SACCHAROPINE DEHYDROGENASE-LIKE OXIDOREDUCTASE"/>
    <property type="match status" value="1"/>
</dbReference>
<dbReference type="RefSeq" id="WP_380048156.1">
    <property type="nucleotide sequence ID" value="NZ_JBHLTC010000018.1"/>
</dbReference>
<protein>
    <submittedName>
        <fullName evidence="2">Saccharopine dehydrogenase family protein</fullName>
    </submittedName>
</protein>
<proteinExistence type="predicted"/>
<organism evidence="2 3">
    <name type="scientific">Kribbella deserti</name>
    <dbReference type="NCBI Taxonomy" id="1926257"/>
    <lineage>
        <taxon>Bacteria</taxon>
        <taxon>Bacillati</taxon>
        <taxon>Actinomycetota</taxon>
        <taxon>Actinomycetes</taxon>
        <taxon>Propionibacteriales</taxon>
        <taxon>Kribbellaceae</taxon>
        <taxon>Kribbella</taxon>
    </lineage>
</organism>
<gene>
    <name evidence="2" type="ORF">ACFFGN_16005</name>
</gene>
<dbReference type="PANTHER" id="PTHR12286">
    <property type="entry name" value="SACCHAROPINE DEHYDROGENASE-LIKE OXIDOREDUCTASE"/>
    <property type="match status" value="1"/>
</dbReference>
<comment type="caution">
    <text evidence="2">The sequence shown here is derived from an EMBL/GenBank/DDBJ whole genome shotgun (WGS) entry which is preliminary data.</text>
</comment>
<dbReference type="InterPro" id="IPR005097">
    <property type="entry name" value="Sacchrp_dh_NADP-bd"/>
</dbReference>
<evidence type="ECO:0000313" key="2">
    <source>
        <dbReference type="EMBL" id="MFC0625587.1"/>
    </source>
</evidence>
<reference evidence="2 3" key="1">
    <citation type="submission" date="2024-09" db="EMBL/GenBank/DDBJ databases">
        <authorList>
            <person name="Sun Q."/>
            <person name="Mori K."/>
        </authorList>
    </citation>
    <scope>NUCLEOTIDE SEQUENCE [LARGE SCALE GENOMIC DNA]</scope>
    <source>
        <strain evidence="2 3">CGMCC 1.15906</strain>
    </source>
</reference>
<sequence>MKDRQYDIVVFGATGFTGRLTAEYLAKFAPAELKWALAGRNRTKLEAVRDELGLSVDLLEADVTDPESLAKLAASTGAVITTVGPYVLYGEGLVAACAEAGTDYLDLTGEQEFVDTMYVKYHQRAVETGARIVHCCGFDSIPYDIGVQYAVEQLPERVPIQVTGVVTAGGRPSAGTLQTVVTIASRPKQGVAARKERRRIEPKPEGRSVRTVPGRIHRRGGWWAIPFPSVDPRVVAASGRALERYGPDFRYSHFIAVKRLPAMLGLLAGSTGLLLGAQVPPVRKLMLDRITSGDGPSAEQRAKSWFKARFIAEGGGKRVTTEFAGGDPGYDETAKMLAECALCLTYDDLPATSGQVTTAVAMGPALRKRLIDAGLTIRVVSTEDY</sequence>
<dbReference type="InterPro" id="IPR036291">
    <property type="entry name" value="NAD(P)-bd_dom_sf"/>
</dbReference>
<evidence type="ECO:0000259" key="1">
    <source>
        <dbReference type="Pfam" id="PF03435"/>
    </source>
</evidence>
<dbReference type="Proteomes" id="UP001589890">
    <property type="component" value="Unassembled WGS sequence"/>
</dbReference>